<dbReference type="PRINTS" id="PR00069">
    <property type="entry name" value="ALDKETRDTASE"/>
</dbReference>
<gene>
    <name evidence="8" type="ORF">MYXE_33670</name>
</gene>
<dbReference type="PROSITE" id="PS00063">
    <property type="entry name" value="ALDOKETO_REDUCTASE_3"/>
    <property type="match status" value="1"/>
</dbReference>
<keyword evidence="2" id="KW-0521">NADP</keyword>
<dbReference type="InterPro" id="IPR018170">
    <property type="entry name" value="Aldo/ket_reductase_CS"/>
</dbReference>
<dbReference type="InterPro" id="IPR020471">
    <property type="entry name" value="AKR"/>
</dbReference>
<evidence type="ECO:0000256" key="4">
    <source>
        <dbReference type="PIRSR" id="PIRSR000097-1"/>
    </source>
</evidence>
<dbReference type="PANTHER" id="PTHR43827:SF3">
    <property type="entry name" value="NADP-DEPENDENT OXIDOREDUCTASE DOMAIN-CONTAINING PROTEIN"/>
    <property type="match status" value="1"/>
</dbReference>
<dbReference type="Proteomes" id="UP000464624">
    <property type="component" value="Chromosome"/>
</dbReference>
<keyword evidence="3" id="KW-0560">Oxidoreductase</keyword>
<protein>
    <submittedName>
        <fullName evidence="8">Oxidoreductase</fullName>
    </submittedName>
</protein>
<evidence type="ECO:0000259" key="7">
    <source>
        <dbReference type="Pfam" id="PF00248"/>
    </source>
</evidence>
<dbReference type="Gene3D" id="3.20.20.100">
    <property type="entry name" value="NADP-dependent oxidoreductase domain"/>
    <property type="match status" value="1"/>
</dbReference>
<evidence type="ECO:0000256" key="1">
    <source>
        <dbReference type="ARBA" id="ARBA00007905"/>
    </source>
</evidence>
<dbReference type="EMBL" id="AP022314">
    <property type="protein sequence ID" value="BBU23577.1"/>
    <property type="molecule type" value="Genomic_DNA"/>
</dbReference>
<evidence type="ECO:0000256" key="5">
    <source>
        <dbReference type="PIRSR" id="PIRSR000097-2"/>
    </source>
</evidence>
<dbReference type="GO" id="GO:0016616">
    <property type="term" value="F:oxidoreductase activity, acting on the CH-OH group of donors, NAD or NADP as acceptor"/>
    <property type="evidence" value="ECO:0007669"/>
    <property type="project" value="UniProtKB-ARBA"/>
</dbReference>
<accession>A0AAD1H286</accession>
<feature type="binding site" evidence="5">
    <location>
        <position position="137"/>
    </location>
    <ligand>
        <name>substrate</name>
    </ligand>
</feature>
<feature type="domain" description="NADP-dependent oxidoreductase" evidence="7">
    <location>
        <begin position="52"/>
        <end position="289"/>
    </location>
</feature>
<organism evidence="8 9">
    <name type="scientific">Mycobacterium xenopi</name>
    <dbReference type="NCBI Taxonomy" id="1789"/>
    <lineage>
        <taxon>Bacteria</taxon>
        <taxon>Bacillati</taxon>
        <taxon>Actinomycetota</taxon>
        <taxon>Actinomycetes</taxon>
        <taxon>Mycobacteriales</taxon>
        <taxon>Mycobacteriaceae</taxon>
        <taxon>Mycobacterium</taxon>
    </lineage>
</organism>
<dbReference type="SUPFAM" id="SSF51430">
    <property type="entry name" value="NAD(P)-linked oxidoreductase"/>
    <property type="match status" value="1"/>
</dbReference>
<evidence type="ECO:0000256" key="2">
    <source>
        <dbReference type="ARBA" id="ARBA00022857"/>
    </source>
</evidence>
<dbReference type="KEGG" id="mxe:MYXE_33670"/>
<dbReference type="Pfam" id="PF00248">
    <property type="entry name" value="Aldo_ket_red"/>
    <property type="match status" value="1"/>
</dbReference>
<dbReference type="AlphaFoldDB" id="A0AAD1H286"/>
<evidence type="ECO:0000313" key="8">
    <source>
        <dbReference type="EMBL" id="BBU23577.1"/>
    </source>
</evidence>
<dbReference type="InterPro" id="IPR036812">
    <property type="entry name" value="NAD(P)_OxRdtase_dom_sf"/>
</dbReference>
<proteinExistence type="inferred from homology"/>
<dbReference type="InterPro" id="IPR023210">
    <property type="entry name" value="NADP_OxRdtase_dom"/>
</dbReference>
<dbReference type="PIRSF" id="PIRSF000097">
    <property type="entry name" value="AKR"/>
    <property type="match status" value="1"/>
</dbReference>
<dbReference type="FunFam" id="3.20.20.100:FF:000015">
    <property type="entry name" value="Oxidoreductase, aldo/keto reductase family"/>
    <property type="match status" value="1"/>
</dbReference>
<reference evidence="8 9" key="1">
    <citation type="submission" date="2019-12" db="EMBL/GenBank/DDBJ databases">
        <title>Complete genome sequence of Mycolicibacterium xenopi str. JCM15661T.</title>
        <authorList>
            <person name="Yoshida M."/>
            <person name="Fukano H."/>
            <person name="Asakura T."/>
            <person name="Hoshino Y."/>
        </authorList>
    </citation>
    <scope>NUCLEOTIDE SEQUENCE [LARGE SCALE GENOMIC DNA]</scope>
    <source>
        <strain evidence="8 9">JCM 15661T</strain>
    </source>
</reference>
<name>A0AAD1H286_MYCXE</name>
<dbReference type="PROSITE" id="PS00062">
    <property type="entry name" value="ALDOKETO_REDUCTASE_2"/>
    <property type="match status" value="1"/>
</dbReference>
<comment type="similarity">
    <text evidence="1">Belongs to the aldo/keto reductase family.</text>
</comment>
<feature type="active site" description="Proton donor" evidence="4">
    <location>
        <position position="79"/>
    </location>
</feature>
<evidence type="ECO:0000256" key="3">
    <source>
        <dbReference type="ARBA" id="ARBA00023002"/>
    </source>
</evidence>
<feature type="site" description="Lowers pKa of active site Tyr" evidence="6">
    <location>
        <position position="104"/>
    </location>
</feature>
<sequence>MTFSPTLVAVLWKRTGHRCRSGAPGRLFVMTAPLVTLNDGHSIPAVGFGVFKIPPEQTEQAVRAALRAGYRHIDTAAMYNNERETGRAVADSGIPRDQIYLVTKLWNADQGYDSTLAAFDASMARLGVDYLDLYLIHWPLPAAGKFVDTFKAFVHLRDQGRVRSIGVSNFEPEHLKVLIDATGIVPAVNQVELHPRFPQTALREVHAQLGIATEAWAPLGQGSLLTHPTVTAVAEACGRTPAQVLIRWHIQLGNIVIPKSVNPARIASNFDVFDFELSADQMASICSLDDGTRLGPDPRTFNFTGR</sequence>
<evidence type="ECO:0000313" key="9">
    <source>
        <dbReference type="Proteomes" id="UP000464624"/>
    </source>
</evidence>
<dbReference type="PANTHER" id="PTHR43827">
    <property type="entry name" value="2,5-DIKETO-D-GLUCONIC ACID REDUCTASE"/>
    <property type="match status" value="1"/>
</dbReference>
<evidence type="ECO:0000256" key="6">
    <source>
        <dbReference type="PIRSR" id="PIRSR000097-3"/>
    </source>
</evidence>